<feature type="domain" description="Ketoreductase" evidence="5">
    <location>
        <begin position="639"/>
        <end position="826"/>
    </location>
</feature>
<dbReference type="InterPro" id="IPR013595">
    <property type="entry name" value="Pept_S33_TAP-like_C"/>
</dbReference>
<dbReference type="InterPro" id="IPR036291">
    <property type="entry name" value="NAD(P)-bd_dom_sf"/>
</dbReference>
<evidence type="ECO:0000256" key="3">
    <source>
        <dbReference type="ARBA" id="ARBA00023002"/>
    </source>
</evidence>
<dbReference type="Gene3D" id="3.40.50.720">
    <property type="entry name" value="NAD(P)-binding Rossmann-like Domain"/>
    <property type="match status" value="1"/>
</dbReference>
<dbReference type="Gene3D" id="3.40.50.1820">
    <property type="entry name" value="alpha/beta hydrolase"/>
    <property type="match status" value="1"/>
</dbReference>
<dbReference type="SUPFAM" id="SSF53474">
    <property type="entry name" value="alpha/beta-Hydrolases"/>
    <property type="match status" value="1"/>
</dbReference>
<dbReference type="PANTHER" id="PTHR43639:SF1">
    <property type="entry name" value="SHORT-CHAIN DEHYDROGENASE_REDUCTASE FAMILY PROTEIN"/>
    <property type="match status" value="1"/>
</dbReference>
<dbReference type="Pfam" id="PF13561">
    <property type="entry name" value="adh_short_C2"/>
    <property type="match status" value="1"/>
</dbReference>
<evidence type="ECO:0000313" key="7">
    <source>
        <dbReference type="Proteomes" id="UP000034112"/>
    </source>
</evidence>
<dbReference type="InterPro" id="IPR020904">
    <property type="entry name" value="Sc_DH/Rdtase_CS"/>
</dbReference>
<dbReference type="Pfam" id="PF00561">
    <property type="entry name" value="Abhydrolase_1"/>
    <property type="match status" value="1"/>
</dbReference>
<proteinExistence type="inferred from homology"/>
<sequence length="893" mass="98027">MLADLTSEKQPLTEKGMLPIDPTPPQQSTKNQRMTQKWLLLATILSILLVWDQLAPYGSNAAHNCQAPQHVRTYPGELIEWTLCGNLEGSDLECSSITVPMDQFSKENSVNRTFSIPLARLRGSQKATKNIIVNPGGPGGSGINWLYRRGKATQKIAGDNFHILSFDPRGVNNSRPQATCFPDDETRRARSISLSYDPLADGPKLQPWTSNFVQACSDTMGEYGPYMNTPQTAADMNSILDAIGQENMIYWGFSYGSLLGQTYATLFPERSERVIIDGVVNQFYWYTDPLEGDFEDTEKVLDGFFTECVKASDECPLNAFGHTKEDLKQNVTKFLQSLKQDPIPAYINNTAYGLIDYSTMWLRGIFPALYRPASWYTLADTIAQLMSGNATAALLAFGLDNNRSMVMEHGMIIHSNDGAAGKSHWPEKKYELLEMLQPMWNSSSFAVTQMEEFFTKAQWLISKEHSFAPRRGVETLHPLLILSTTYDPICPLRSAKVARESFVGSRLIEIEGYGHCSSAMPSSCLVPHLRAFLNNGTLPDKDVKCGVDGPYFITPDQKEEILAGRLGSEEGDLRAAQYELADPGELANWLLLADTILSPQSQEILIAGELAWILQSERSTKQVDQKLTMSLLQLPLAGKTALVTGGIRGIGQGISLELARRGASVAMVYANPSRAETAKEAVKEVLSLNSGAKAVSIQADLKISSNYQQIIDEALQELGVANIDIVVHNAAYAAPISTETTTEAIYDDTMATNVRAPFFLTQKLLPYMPRGGRIILISSIAARRFSFGMNQTAYAISKAAVEALARNWAVEFGQSRGITVNALSVGFVETELVQSLSPEALEAYRKENARVTAAAPRSGTPDDIAQIVAFIADEGSRWVTGSTISANGGKWPI</sequence>
<dbReference type="InterPro" id="IPR002347">
    <property type="entry name" value="SDR_fam"/>
</dbReference>
<dbReference type="AlphaFoldDB" id="A0A0F9XMJ9"/>
<dbReference type="GO" id="GO:0016491">
    <property type="term" value="F:oxidoreductase activity"/>
    <property type="evidence" value="ECO:0007669"/>
    <property type="project" value="UniProtKB-KW"/>
</dbReference>
<dbReference type="InterPro" id="IPR057326">
    <property type="entry name" value="KR_dom"/>
</dbReference>
<evidence type="ECO:0000259" key="5">
    <source>
        <dbReference type="SMART" id="SM00822"/>
    </source>
</evidence>
<feature type="region of interest" description="Disordered" evidence="4">
    <location>
        <begin position="1"/>
        <end position="31"/>
    </location>
</feature>
<dbReference type="SMART" id="SM00822">
    <property type="entry name" value="PKS_KR"/>
    <property type="match status" value="1"/>
</dbReference>
<evidence type="ECO:0000256" key="1">
    <source>
        <dbReference type="ARBA" id="ARBA00006484"/>
    </source>
</evidence>
<gene>
    <name evidence="6" type="ORF">THAR02_02154</name>
</gene>
<dbReference type="InterPro" id="IPR029058">
    <property type="entry name" value="AB_hydrolase_fold"/>
</dbReference>
<accession>A0A0F9XMJ9</accession>
<dbReference type="Proteomes" id="UP000034112">
    <property type="component" value="Unassembled WGS sequence"/>
</dbReference>
<dbReference type="PRINTS" id="PR00081">
    <property type="entry name" value="GDHRDH"/>
</dbReference>
<evidence type="ECO:0000313" key="6">
    <source>
        <dbReference type="EMBL" id="KKP05780.1"/>
    </source>
</evidence>
<reference evidence="7" key="1">
    <citation type="journal article" date="2015" name="Genome Announc.">
        <title>Draft whole-genome sequence of the biocontrol agent Trichoderma harzianum T6776.</title>
        <authorList>
            <person name="Baroncelli R."/>
            <person name="Piaggeschi G."/>
            <person name="Fiorini L."/>
            <person name="Bertolini E."/>
            <person name="Zapparata A."/>
            <person name="Pe M.E."/>
            <person name="Sarrocco S."/>
            <person name="Vannacci G."/>
        </authorList>
    </citation>
    <scope>NUCLEOTIDE SEQUENCE [LARGE SCALE GENOMIC DNA]</scope>
    <source>
        <strain evidence="7">T6776</strain>
    </source>
</reference>
<keyword evidence="2" id="KW-0521">NADP</keyword>
<keyword evidence="3" id="KW-0560">Oxidoreductase</keyword>
<dbReference type="PANTHER" id="PTHR43639">
    <property type="entry name" value="OXIDOREDUCTASE, SHORT-CHAIN DEHYDROGENASE/REDUCTASE FAMILY (AFU_ORTHOLOGUE AFUA_5G02870)"/>
    <property type="match status" value="1"/>
</dbReference>
<organism evidence="6 7">
    <name type="scientific">Trichoderma harzianum</name>
    <name type="common">Hypocrea lixii</name>
    <dbReference type="NCBI Taxonomy" id="5544"/>
    <lineage>
        <taxon>Eukaryota</taxon>
        <taxon>Fungi</taxon>
        <taxon>Dikarya</taxon>
        <taxon>Ascomycota</taxon>
        <taxon>Pezizomycotina</taxon>
        <taxon>Sordariomycetes</taxon>
        <taxon>Hypocreomycetidae</taxon>
        <taxon>Hypocreales</taxon>
        <taxon>Hypocreaceae</taxon>
        <taxon>Trichoderma</taxon>
    </lineage>
</organism>
<dbReference type="InterPro" id="IPR000073">
    <property type="entry name" value="AB_hydrolase_1"/>
</dbReference>
<dbReference type="OrthoDB" id="425534at2759"/>
<comment type="similarity">
    <text evidence="1">Belongs to the short-chain dehydrogenases/reductases (SDR) family.</text>
</comment>
<evidence type="ECO:0000256" key="2">
    <source>
        <dbReference type="ARBA" id="ARBA00022857"/>
    </source>
</evidence>
<name>A0A0F9XMJ9_TRIHA</name>
<protein>
    <recommendedName>
        <fullName evidence="5">Ketoreductase domain-containing protein</fullName>
    </recommendedName>
</protein>
<dbReference type="SUPFAM" id="SSF51735">
    <property type="entry name" value="NAD(P)-binding Rossmann-fold domains"/>
    <property type="match status" value="1"/>
</dbReference>
<dbReference type="CDD" id="cd05233">
    <property type="entry name" value="SDR_c"/>
    <property type="match status" value="1"/>
</dbReference>
<comment type="caution">
    <text evidence="6">The sequence shown here is derived from an EMBL/GenBank/DDBJ whole genome shotgun (WGS) entry which is preliminary data.</text>
</comment>
<dbReference type="EMBL" id="JOKZ01000041">
    <property type="protein sequence ID" value="KKP05780.1"/>
    <property type="molecule type" value="Genomic_DNA"/>
</dbReference>
<dbReference type="FunFam" id="3.40.50.720:FF:000084">
    <property type="entry name" value="Short-chain dehydrogenase reductase"/>
    <property type="match status" value="1"/>
</dbReference>
<evidence type="ECO:0000256" key="4">
    <source>
        <dbReference type="SAM" id="MobiDB-lite"/>
    </source>
</evidence>
<dbReference type="PROSITE" id="PS00061">
    <property type="entry name" value="ADH_SHORT"/>
    <property type="match status" value="1"/>
</dbReference>
<dbReference type="Pfam" id="PF08386">
    <property type="entry name" value="Abhydrolase_4"/>
    <property type="match status" value="1"/>
</dbReference>